<name>A0ABR3IS10_9AGAR</name>
<feature type="region of interest" description="Disordered" evidence="1">
    <location>
        <begin position="142"/>
        <end position="187"/>
    </location>
</feature>
<dbReference type="Proteomes" id="UP001556367">
    <property type="component" value="Unassembled WGS sequence"/>
</dbReference>
<evidence type="ECO:0000313" key="3">
    <source>
        <dbReference type="Proteomes" id="UP001556367"/>
    </source>
</evidence>
<comment type="caution">
    <text evidence="2">The sequence shown here is derived from an EMBL/GenBank/DDBJ whole genome shotgun (WGS) entry which is preliminary data.</text>
</comment>
<sequence length="187" mass="20901">MDRACYCSCADPSPPTASHHLRYGPRTRDPSRSRVQPFLRRPTPTQHLACTAPRRKGSTIATDRASYSCCCARQPAPPHCTCDPSPSLVQRVLRRPTTTHHHRYGAGMRDPSRLRVQQHLHQPATLQHPRTWHTQSTAIARGTAPAPTHRLPTPPLHPARRRDARPQPIASPSLLLRPPTRPTSLHA</sequence>
<organism evidence="2 3">
    <name type="scientific">Hohenbuehelia grisea</name>
    <dbReference type="NCBI Taxonomy" id="104357"/>
    <lineage>
        <taxon>Eukaryota</taxon>
        <taxon>Fungi</taxon>
        <taxon>Dikarya</taxon>
        <taxon>Basidiomycota</taxon>
        <taxon>Agaricomycotina</taxon>
        <taxon>Agaricomycetes</taxon>
        <taxon>Agaricomycetidae</taxon>
        <taxon>Agaricales</taxon>
        <taxon>Pleurotineae</taxon>
        <taxon>Pleurotaceae</taxon>
        <taxon>Hohenbuehelia</taxon>
    </lineage>
</organism>
<proteinExistence type="predicted"/>
<feature type="compositionally biased region" description="Low complexity" evidence="1">
    <location>
        <begin position="171"/>
        <end position="187"/>
    </location>
</feature>
<keyword evidence="3" id="KW-1185">Reference proteome</keyword>
<feature type="region of interest" description="Disordered" evidence="1">
    <location>
        <begin position="12"/>
        <end position="38"/>
    </location>
</feature>
<evidence type="ECO:0000313" key="2">
    <source>
        <dbReference type="EMBL" id="KAL0946058.1"/>
    </source>
</evidence>
<protein>
    <submittedName>
        <fullName evidence="2">Uncharacterized protein</fullName>
    </submittedName>
</protein>
<accession>A0ABR3IS10</accession>
<reference evidence="3" key="1">
    <citation type="submission" date="2024-06" db="EMBL/GenBank/DDBJ databases">
        <title>Multi-omics analyses provide insights into the biosynthesis of the anticancer antibiotic pleurotin in Hohenbuehelia grisea.</title>
        <authorList>
            <person name="Weaver J.A."/>
            <person name="Alberti F."/>
        </authorList>
    </citation>
    <scope>NUCLEOTIDE SEQUENCE [LARGE SCALE GENOMIC DNA]</scope>
    <source>
        <strain evidence="3">T-177</strain>
    </source>
</reference>
<dbReference type="EMBL" id="JASNQZ010000015">
    <property type="protein sequence ID" value="KAL0946058.1"/>
    <property type="molecule type" value="Genomic_DNA"/>
</dbReference>
<gene>
    <name evidence="2" type="ORF">HGRIS_012331</name>
</gene>
<evidence type="ECO:0000256" key="1">
    <source>
        <dbReference type="SAM" id="MobiDB-lite"/>
    </source>
</evidence>